<evidence type="ECO:0000313" key="3">
    <source>
        <dbReference type="Proteomes" id="UP000567179"/>
    </source>
</evidence>
<dbReference type="Gene3D" id="3.30.420.40">
    <property type="match status" value="3"/>
</dbReference>
<accession>A0A8H5B4V9</accession>
<dbReference type="PRINTS" id="PR00190">
    <property type="entry name" value="ACTIN"/>
</dbReference>
<evidence type="ECO:0000256" key="1">
    <source>
        <dbReference type="RuleBase" id="RU000487"/>
    </source>
</evidence>
<dbReference type="InterPro" id="IPR043129">
    <property type="entry name" value="ATPase_NBD"/>
</dbReference>
<keyword evidence="3" id="KW-1185">Reference proteome</keyword>
<reference evidence="2 3" key="1">
    <citation type="journal article" date="2020" name="ISME J.">
        <title>Uncovering the hidden diversity of litter-decomposition mechanisms in mushroom-forming fungi.</title>
        <authorList>
            <person name="Floudas D."/>
            <person name="Bentzer J."/>
            <person name="Ahren D."/>
            <person name="Johansson T."/>
            <person name="Persson P."/>
            <person name="Tunlid A."/>
        </authorList>
    </citation>
    <scope>NUCLEOTIDE SEQUENCE [LARGE SCALE GENOMIC DNA]</scope>
    <source>
        <strain evidence="2 3">CBS 101986</strain>
    </source>
</reference>
<name>A0A8H5B4V9_9AGAR</name>
<dbReference type="PANTHER" id="PTHR11937">
    <property type="entry name" value="ACTIN"/>
    <property type="match status" value="1"/>
</dbReference>
<dbReference type="OrthoDB" id="74201at2759"/>
<proteinExistence type="inferred from homology"/>
<comment type="similarity">
    <text evidence="1">Belongs to the actin family.</text>
</comment>
<protein>
    <recommendedName>
        <fullName evidence="4">Actin-related protein</fullName>
    </recommendedName>
</protein>
<dbReference type="CDD" id="cd10208">
    <property type="entry name" value="ASKHA_NBD_ScArp9-like"/>
    <property type="match status" value="1"/>
</dbReference>
<dbReference type="AlphaFoldDB" id="A0A8H5B4V9"/>
<dbReference type="Proteomes" id="UP000567179">
    <property type="component" value="Unassembled WGS sequence"/>
</dbReference>
<dbReference type="Pfam" id="PF00022">
    <property type="entry name" value="Actin"/>
    <property type="match status" value="2"/>
</dbReference>
<dbReference type="Gene3D" id="3.90.640.60">
    <property type="match status" value="1"/>
</dbReference>
<dbReference type="InterPro" id="IPR004000">
    <property type="entry name" value="Actin"/>
</dbReference>
<dbReference type="EMBL" id="JAACJJ010000042">
    <property type="protein sequence ID" value="KAF5316547.1"/>
    <property type="molecule type" value="Genomic_DNA"/>
</dbReference>
<gene>
    <name evidence="2" type="ORF">D9619_006149</name>
</gene>
<dbReference type="SMART" id="SM00268">
    <property type="entry name" value="ACTIN"/>
    <property type="match status" value="1"/>
</dbReference>
<organism evidence="2 3">
    <name type="scientific">Psilocybe cf. subviscida</name>
    <dbReference type="NCBI Taxonomy" id="2480587"/>
    <lineage>
        <taxon>Eukaryota</taxon>
        <taxon>Fungi</taxon>
        <taxon>Dikarya</taxon>
        <taxon>Basidiomycota</taxon>
        <taxon>Agaricomycotina</taxon>
        <taxon>Agaricomycetes</taxon>
        <taxon>Agaricomycetidae</taxon>
        <taxon>Agaricales</taxon>
        <taxon>Agaricineae</taxon>
        <taxon>Strophariaceae</taxon>
        <taxon>Psilocybe</taxon>
    </lineage>
</organism>
<dbReference type="SUPFAM" id="SSF53067">
    <property type="entry name" value="Actin-like ATPase domain"/>
    <property type="match status" value="2"/>
</dbReference>
<evidence type="ECO:0000313" key="2">
    <source>
        <dbReference type="EMBL" id="KAF5316547.1"/>
    </source>
</evidence>
<comment type="caution">
    <text evidence="2">The sequence shown here is derived from an EMBL/GenBank/DDBJ whole genome shotgun (WGS) entry which is preliminary data.</text>
</comment>
<evidence type="ECO:0008006" key="4">
    <source>
        <dbReference type="Google" id="ProtNLM"/>
    </source>
</evidence>
<sequence>MSIRDANVIIIEVGRTSVKAGLGLYDLLKTPTIEIPARVGLRRNTFQDVSILEEPQASTSRAASAFPQAQMPTAGVKDYLVGTQLDEAISNGQDLIISWPFANGDVSDWTQAEAIWKYILFGQLQRRRVQNESPVLLSIVPGLSRTTYERICQVFFERFNVAGLAILERPIAQLYSANTISGVIVDIGDEITEITPVYDGLIVHQARSQVALGTRHCTRYVAHLLGANQGVVSALSPPEAPLDQGALDGLLLELAEQLWKEDHIKVPSDGETAAPEDEGVTDIAAIVVAGKERAVIESGMKKKANIKATAAEQARAREIESLDLVTVQFKDKSLTVGKERHRFCEPLFDPSLLLDLDPAEERPRALQDVVGHVVEQTDVEQRMYVWAGLIVTGDITRHVKGIGVALQSRLAPFIKNPDLQNDLQPKYIKVLSVPEYYAEYRETGNGYAAFLGSSITAKIIFSDSNGKNYVSKADYTQKGPHSIIEMTPALL</sequence>